<dbReference type="GO" id="GO:0017125">
    <property type="term" value="F:deoxycytidyl transferase activity"/>
    <property type="evidence" value="ECO:0007669"/>
    <property type="project" value="TreeGrafter"/>
</dbReference>
<dbReference type="AlphaFoldDB" id="A0A3B0MLU3"/>
<evidence type="ECO:0000259" key="3">
    <source>
        <dbReference type="PROSITE" id="PS50173"/>
    </source>
</evidence>
<feature type="compositionally biased region" description="Polar residues" evidence="2">
    <location>
        <begin position="627"/>
        <end position="637"/>
    </location>
</feature>
<dbReference type="InterPro" id="IPR043502">
    <property type="entry name" value="DNA/RNA_pol_sf"/>
</dbReference>
<feature type="region of interest" description="Disordered" evidence="2">
    <location>
        <begin position="378"/>
        <end position="426"/>
    </location>
</feature>
<feature type="compositionally biased region" description="Basic residues" evidence="2">
    <location>
        <begin position="642"/>
        <end position="651"/>
    </location>
</feature>
<protein>
    <submittedName>
        <fullName evidence="5">ImpB/mucB/samB family, putative</fullName>
    </submittedName>
</protein>
<feature type="region of interest" description="Disordered" evidence="2">
    <location>
        <begin position="35"/>
        <end position="56"/>
    </location>
</feature>
<dbReference type="EMBL" id="UIVT01000002">
    <property type="protein sequence ID" value="SVP90541.1"/>
    <property type="molecule type" value="Genomic_DNA"/>
</dbReference>
<evidence type="ECO:0000313" key="4">
    <source>
        <dbReference type="EMBL" id="SVP90541.1"/>
    </source>
</evidence>
<dbReference type="GO" id="GO:0042276">
    <property type="term" value="P:error-prone translesion synthesis"/>
    <property type="evidence" value="ECO:0007669"/>
    <property type="project" value="TreeGrafter"/>
</dbReference>
<dbReference type="VEuPathDB" id="PiroplasmaDB:TA15860"/>
<dbReference type="Pfam" id="PF21999">
    <property type="entry name" value="IMS_HHH_1"/>
    <property type="match status" value="1"/>
</dbReference>
<feature type="compositionally biased region" description="Polar residues" evidence="2">
    <location>
        <begin position="559"/>
        <end position="573"/>
    </location>
</feature>
<dbReference type="PANTHER" id="PTHR45990">
    <property type="entry name" value="DNA REPAIR PROTEIN REV1"/>
    <property type="match status" value="1"/>
</dbReference>
<dbReference type="GO" id="GO:0003887">
    <property type="term" value="F:DNA-directed DNA polymerase activity"/>
    <property type="evidence" value="ECO:0007669"/>
    <property type="project" value="InterPro"/>
</dbReference>
<dbReference type="Pfam" id="PF00817">
    <property type="entry name" value="IMS"/>
    <property type="match status" value="1"/>
</dbReference>
<feature type="compositionally biased region" description="Basic and acidic residues" evidence="2">
    <location>
        <begin position="39"/>
        <end position="48"/>
    </location>
</feature>
<feature type="compositionally biased region" description="Polar residues" evidence="2">
    <location>
        <begin position="378"/>
        <end position="388"/>
    </location>
</feature>
<dbReference type="GO" id="GO:0006281">
    <property type="term" value="P:DNA repair"/>
    <property type="evidence" value="ECO:0007669"/>
    <property type="project" value="InterPro"/>
</dbReference>
<feature type="domain" description="UmuC" evidence="3">
    <location>
        <begin position="111"/>
        <end position="299"/>
    </location>
</feature>
<proteinExistence type="predicted"/>
<dbReference type="InterPro" id="IPR001126">
    <property type="entry name" value="UmuC"/>
</dbReference>
<dbReference type="Gene3D" id="3.30.70.270">
    <property type="match status" value="1"/>
</dbReference>
<feature type="region of interest" description="Disordered" evidence="2">
    <location>
        <begin position="626"/>
        <end position="653"/>
    </location>
</feature>
<dbReference type="InterPro" id="IPR043128">
    <property type="entry name" value="Rev_trsase/Diguanyl_cyclase"/>
</dbReference>
<keyword evidence="1" id="KW-0237">DNA synthesis</keyword>
<dbReference type="PROSITE" id="PS50173">
    <property type="entry name" value="UMUC"/>
    <property type="match status" value="1"/>
</dbReference>
<dbReference type="InterPro" id="IPR053848">
    <property type="entry name" value="IMS_HHH_1"/>
</dbReference>
<dbReference type="Gene3D" id="1.10.150.20">
    <property type="entry name" value="5' to 3' exonuclease, C-terminal subdomain"/>
    <property type="match status" value="1"/>
</dbReference>
<feature type="compositionally biased region" description="Low complexity" evidence="2">
    <location>
        <begin position="542"/>
        <end position="558"/>
    </location>
</feature>
<dbReference type="GO" id="GO:0005634">
    <property type="term" value="C:nucleus"/>
    <property type="evidence" value="ECO:0007669"/>
    <property type="project" value="TreeGrafter"/>
</dbReference>
<feature type="compositionally biased region" description="Basic and acidic residues" evidence="2">
    <location>
        <begin position="391"/>
        <end position="412"/>
    </location>
</feature>
<sequence length="671" mass="76540">MVGVQTNQRDSKTIQEKDYFPKFLKLPLPFTKIRSNETTPKRVEDKKPNSPQSSKIESFRFTETWSQLLEPENLQEFTNMDVGIYMNGNIMYLFFENFLMDAILGENFQGPAAVYNHGRILSVNNECLNRGIKKGMYVETSLDICKDMKLVKYDWDKVNERGLQIIRLLKKYTDRILSPQYNEFYLQISYPECRNLLETVCSNTDENICNLAIQISREVPGDPVIGIGKNMLVSKLASKRCRNLKINSQESEYDYDLSPVLCITSIYGGCYMVSDKICIVTDGFRFLNNVYLSEIPGVGYLSQVLKSKGLVTCNDVRKIGTPLCLQSVLGGRIGKLVYNFCFGYDYRCANLPKKQQDFFLNKTFMSFVTIGSQNSSISIPDNCTQNSTKQNEPEKEPEKEQEESKSSSKEPSQETVGDSEGGNLERGSEERVLRKLLSKVLKDLCSVYSLFDKCIINYSIKYKCSVKLHVHSDTQYTKTITSILDKQSLRHTINSLYDKIKSEFGIEFSQIKKMELEILDVVRVEQDNTIIDKFLKERNPTSQESQSPFRFSFPSSSSATLTPNDSIYSPSEMCTPTRRLNGWKLDSISLDSRTPQSQTKSISSISASRTLNTPNILGYLEFKGHVSQKSNPDSSVDSKTRTPSRSRRSLKLSRGQKYITEYLSPSKFEFS</sequence>
<accession>A0A3B0MLU3</accession>
<name>A0A3B0MLU3_THEAN</name>
<dbReference type="GO" id="GO:0070987">
    <property type="term" value="P:error-free translesion synthesis"/>
    <property type="evidence" value="ECO:0007669"/>
    <property type="project" value="TreeGrafter"/>
</dbReference>
<feature type="region of interest" description="Disordered" evidence="2">
    <location>
        <begin position="537"/>
        <end position="573"/>
    </location>
</feature>
<evidence type="ECO:0000256" key="2">
    <source>
        <dbReference type="SAM" id="MobiDB-lite"/>
    </source>
</evidence>
<gene>
    <name evidence="4" type="ORF">TAT_000125000</name>
    <name evidence="5" type="ORF">TAV_000125100</name>
</gene>
<reference evidence="5" key="1">
    <citation type="submission" date="2018-07" db="EMBL/GenBank/DDBJ databases">
        <authorList>
            <person name="Quirk P.G."/>
            <person name="Krulwich T.A."/>
        </authorList>
    </citation>
    <scope>NUCLEOTIDE SEQUENCE</scope>
    <source>
        <strain evidence="5">Anand</strain>
    </source>
</reference>
<evidence type="ECO:0000256" key="1">
    <source>
        <dbReference type="ARBA" id="ARBA00022634"/>
    </source>
</evidence>
<dbReference type="PANTHER" id="PTHR45990:SF1">
    <property type="entry name" value="DNA REPAIR PROTEIN REV1"/>
    <property type="match status" value="1"/>
</dbReference>
<organism evidence="5">
    <name type="scientific">Theileria annulata</name>
    <dbReference type="NCBI Taxonomy" id="5874"/>
    <lineage>
        <taxon>Eukaryota</taxon>
        <taxon>Sar</taxon>
        <taxon>Alveolata</taxon>
        <taxon>Apicomplexa</taxon>
        <taxon>Aconoidasida</taxon>
        <taxon>Piroplasmida</taxon>
        <taxon>Theileriidae</taxon>
        <taxon>Theileria</taxon>
    </lineage>
</organism>
<dbReference type="SUPFAM" id="SSF56672">
    <property type="entry name" value="DNA/RNA polymerases"/>
    <property type="match status" value="1"/>
</dbReference>
<evidence type="ECO:0000313" key="5">
    <source>
        <dbReference type="EMBL" id="SVP91047.1"/>
    </source>
</evidence>
<dbReference type="EMBL" id="UIVS01000002">
    <property type="protein sequence ID" value="SVP91047.1"/>
    <property type="molecule type" value="Genomic_DNA"/>
</dbReference>
<dbReference type="Gene3D" id="3.40.1170.60">
    <property type="match status" value="1"/>
</dbReference>